<organism evidence="11 12">
    <name type="scientific">Buchnera aphidicola</name>
    <name type="common">Aphis glycines</name>
    <dbReference type="NCBI Taxonomy" id="1265350"/>
    <lineage>
        <taxon>Bacteria</taxon>
        <taxon>Pseudomonadati</taxon>
        <taxon>Pseudomonadota</taxon>
        <taxon>Gammaproteobacteria</taxon>
        <taxon>Enterobacterales</taxon>
        <taxon>Erwiniaceae</taxon>
        <taxon>Buchnera</taxon>
    </lineage>
</organism>
<dbReference type="InterPro" id="IPR043472">
    <property type="entry name" value="Macro_dom-like"/>
</dbReference>
<dbReference type="Pfam" id="PF00883">
    <property type="entry name" value="Peptidase_M17"/>
    <property type="match status" value="1"/>
</dbReference>
<dbReference type="SUPFAM" id="SSF53187">
    <property type="entry name" value="Zn-dependent exopeptidases"/>
    <property type="match status" value="1"/>
</dbReference>
<dbReference type="Gene3D" id="3.40.630.10">
    <property type="entry name" value="Zn peptidases"/>
    <property type="match status" value="1"/>
</dbReference>
<evidence type="ECO:0000256" key="2">
    <source>
        <dbReference type="ARBA" id="ARBA00000967"/>
    </source>
</evidence>
<protein>
    <recommendedName>
        <fullName evidence="9">Probable cytosol aminopeptidase</fullName>
        <ecNumber evidence="9">3.4.11.1</ecNumber>
    </recommendedName>
    <alternativeName>
        <fullName evidence="9">Leucine aminopeptidase</fullName>
        <shortName evidence="9">LAP</shortName>
        <ecNumber evidence="9">3.4.11.10</ecNumber>
    </alternativeName>
    <alternativeName>
        <fullName evidence="9">Leucyl aminopeptidase</fullName>
    </alternativeName>
</protein>
<feature type="binding site" evidence="9">
    <location>
        <position position="350"/>
    </location>
    <ligand>
        <name>Mn(2+)</name>
        <dbReference type="ChEBI" id="CHEBI:29035"/>
        <label>1</label>
    </ligand>
</feature>
<comment type="similarity">
    <text evidence="3 9">Belongs to the peptidase M17 family.</text>
</comment>
<feature type="binding site" evidence="9">
    <location>
        <position position="271"/>
    </location>
    <ligand>
        <name>Mn(2+)</name>
        <dbReference type="ChEBI" id="CHEBI:29035"/>
        <label>2</label>
    </ligand>
</feature>
<evidence type="ECO:0000256" key="6">
    <source>
        <dbReference type="ARBA" id="ARBA00022723"/>
    </source>
</evidence>
<feature type="active site" evidence="9">
    <location>
        <position position="352"/>
    </location>
</feature>
<dbReference type="GO" id="GO:0070006">
    <property type="term" value="F:metalloaminopeptidase activity"/>
    <property type="evidence" value="ECO:0007669"/>
    <property type="project" value="InterPro"/>
</dbReference>
<accession>A0A0M4HG73</accession>
<keyword evidence="4 9" id="KW-0031">Aminopeptidase</keyword>
<dbReference type="PATRIC" id="fig|1265350.3.peg.359"/>
<keyword evidence="6 9" id="KW-0479">Metal-binding</keyword>
<evidence type="ECO:0000256" key="7">
    <source>
        <dbReference type="ARBA" id="ARBA00022801"/>
    </source>
</evidence>
<feature type="binding site" evidence="9">
    <location>
        <position position="350"/>
    </location>
    <ligand>
        <name>Mn(2+)</name>
        <dbReference type="ChEBI" id="CHEBI:29035"/>
        <label>2</label>
    </ligand>
</feature>
<dbReference type="PANTHER" id="PTHR11963:SF23">
    <property type="entry name" value="CYTOSOL AMINOPEPTIDASE"/>
    <property type="match status" value="1"/>
</dbReference>
<keyword evidence="5 9" id="KW-0645">Protease</keyword>
<dbReference type="GO" id="GO:0006508">
    <property type="term" value="P:proteolysis"/>
    <property type="evidence" value="ECO:0007669"/>
    <property type="project" value="UniProtKB-KW"/>
</dbReference>
<comment type="catalytic activity">
    <reaction evidence="1 9">
        <text>Release of an N-terminal amino acid, Xaa-|-Yaa-, in which Xaa is preferably Leu, but may be other amino acids including Pro although not Arg or Lys, and Yaa may be Pro. Amino acid amides and methyl esters are also readily hydrolyzed, but rates on arylamides are exceedingly low.</text>
        <dbReference type="EC" id="3.4.11.1"/>
    </reaction>
</comment>
<dbReference type="GO" id="GO:0030145">
    <property type="term" value="F:manganese ion binding"/>
    <property type="evidence" value="ECO:0007669"/>
    <property type="project" value="UniProtKB-UniRule"/>
</dbReference>
<name>A0A0M4HG73_9GAMM</name>
<dbReference type="EMBL" id="CP009253">
    <property type="protein sequence ID" value="ALD15307.1"/>
    <property type="molecule type" value="Genomic_DNA"/>
</dbReference>
<feature type="binding site" evidence="9">
    <location>
        <position position="348"/>
    </location>
    <ligand>
        <name>Mn(2+)</name>
        <dbReference type="ChEBI" id="CHEBI:29035"/>
        <label>1</label>
    </ligand>
</feature>
<keyword evidence="8 9" id="KW-0464">Manganese</keyword>
<dbReference type="GO" id="GO:0005737">
    <property type="term" value="C:cytoplasm"/>
    <property type="evidence" value="ECO:0007669"/>
    <property type="project" value="UniProtKB-SubCell"/>
</dbReference>
<dbReference type="HAMAP" id="MF_00181">
    <property type="entry name" value="Cytosol_peptidase_M17"/>
    <property type="match status" value="1"/>
</dbReference>
<dbReference type="EC" id="3.4.11.1" evidence="9"/>
<dbReference type="STRING" id="1265350.IX46_01890"/>
<evidence type="ECO:0000313" key="12">
    <source>
        <dbReference type="Proteomes" id="UP000066321"/>
    </source>
</evidence>
<evidence type="ECO:0000256" key="8">
    <source>
        <dbReference type="ARBA" id="ARBA00023211"/>
    </source>
</evidence>
<gene>
    <name evidence="9" type="primary">pepA</name>
    <name evidence="11" type="ORF">IX46_01890</name>
</gene>
<feature type="active site" evidence="9">
    <location>
        <position position="278"/>
    </location>
</feature>
<dbReference type="PANTHER" id="PTHR11963">
    <property type="entry name" value="LEUCINE AMINOPEPTIDASE-RELATED"/>
    <property type="match status" value="1"/>
</dbReference>
<comment type="catalytic activity">
    <reaction evidence="2 9">
        <text>Release of an N-terminal amino acid, preferentially leucine, but not glutamic or aspartic acids.</text>
        <dbReference type="EC" id="3.4.11.10"/>
    </reaction>
</comment>
<dbReference type="OrthoDB" id="9809354at2"/>
<dbReference type="InterPro" id="IPR011356">
    <property type="entry name" value="Leucine_aapep/pepB"/>
</dbReference>
<dbReference type="NCBIfam" id="NF002074">
    <property type="entry name" value="PRK00913.1-4"/>
    <property type="match status" value="1"/>
</dbReference>
<dbReference type="Proteomes" id="UP000066321">
    <property type="component" value="Chromosome"/>
</dbReference>
<dbReference type="RefSeq" id="WP_053940311.1">
    <property type="nucleotide sequence ID" value="NZ_CP009253.1"/>
</dbReference>
<dbReference type="KEGG" id="baph:IX46_01890"/>
<dbReference type="SUPFAM" id="SSF52949">
    <property type="entry name" value="Macro domain-like"/>
    <property type="match status" value="1"/>
</dbReference>
<evidence type="ECO:0000256" key="4">
    <source>
        <dbReference type="ARBA" id="ARBA00022438"/>
    </source>
</evidence>
<dbReference type="InterPro" id="IPR008283">
    <property type="entry name" value="Peptidase_M17_N"/>
</dbReference>
<keyword evidence="7 9" id="KW-0378">Hydrolase</keyword>
<dbReference type="PRINTS" id="PR00481">
    <property type="entry name" value="LAMNOPPTDASE"/>
</dbReference>
<evidence type="ECO:0000256" key="1">
    <source>
        <dbReference type="ARBA" id="ARBA00000135"/>
    </source>
</evidence>
<sequence length="498" mass="55131">MKFFLDHLNLNIVKTDCIVVGVFKFGELTMSADILNKYSDGYISQLINQGDINGEIGTHLLLYNVPNIISKRILLVGCGAKNNFNLFCLTKVIKKIIPMLNKKSIQNIFFSLTELHCNKNQIYWFIRKIISDVQKEIFDISTFLRKEIYLKSITFDIEDKNLLLLAKTAIQHAKAISAGLIAAKKLSNLPPNICNPLYVSLQAEKLSQIYKDNIEVKTIDSKKMKSLGMHAYLAVGSSSKNKPYMSVIQYSTKNTLNKKIIILVGKGLTFDSGGISIKPSQNMHEMKYDMCGAAAVYGTLIMAAELNLPLNIIGVLASCENMPGGSSFRPGDVLNTMSGKTVEVLNTDAEGRLVLCDVFKYIERFSPNIVIDVATLTGACVTALGHDVTGLFSNHQTLVNNLKEAAQQTDDKVWQLPLFEEYEKDIKSNIADFSNVGNRGAGAITAACFLSQFTKKYHWAHLDIAGTAWESGINKGSTGRPVELLSQFLLNISKLNEC</sequence>
<feature type="binding site" evidence="9">
    <location>
        <position position="266"/>
    </location>
    <ligand>
        <name>Mn(2+)</name>
        <dbReference type="ChEBI" id="CHEBI:29035"/>
        <label>2</label>
    </ligand>
</feature>
<dbReference type="Gene3D" id="3.40.220.10">
    <property type="entry name" value="Leucine Aminopeptidase, subunit E, domain 1"/>
    <property type="match status" value="1"/>
</dbReference>
<comment type="subcellular location">
    <subcellularLocation>
        <location evidence="9">Cytoplasm</location>
    </subcellularLocation>
</comment>
<dbReference type="PROSITE" id="PS00631">
    <property type="entry name" value="CYTOSOL_AP"/>
    <property type="match status" value="1"/>
</dbReference>
<dbReference type="CDD" id="cd00433">
    <property type="entry name" value="Peptidase_M17"/>
    <property type="match status" value="1"/>
</dbReference>
<dbReference type="InterPro" id="IPR000819">
    <property type="entry name" value="Peptidase_M17_C"/>
</dbReference>
<feature type="binding site" evidence="9">
    <location>
        <position position="289"/>
    </location>
    <ligand>
        <name>Mn(2+)</name>
        <dbReference type="ChEBI" id="CHEBI:29035"/>
        <label>2</label>
    </ligand>
</feature>
<evidence type="ECO:0000256" key="5">
    <source>
        <dbReference type="ARBA" id="ARBA00022670"/>
    </source>
</evidence>
<keyword evidence="9" id="KW-0963">Cytoplasm</keyword>
<proteinExistence type="inferred from homology"/>
<evidence type="ECO:0000313" key="11">
    <source>
        <dbReference type="EMBL" id="ALD15307.1"/>
    </source>
</evidence>
<dbReference type="AlphaFoldDB" id="A0A0M4HG73"/>
<feature type="domain" description="Cytosol aminopeptidase" evidence="10">
    <location>
        <begin position="346"/>
        <end position="353"/>
    </location>
</feature>
<feature type="binding site" evidence="9">
    <location>
        <position position="271"/>
    </location>
    <ligand>
        <name>Mn(2+)</name>
        <dbReference type="ChEBI" id="CHEBI:29035"/>
        <label>1</label>
    </ligand>
</feature>
<evidence type="ECO:0000256" key="3">
    <source>
        <dbReference type="ARBA" id="ARBA00009528"/>
    </source>
</evidence>
<comment type="function">
    <text evidence="9">Presumably involved in the processing and regular turnover of intracellular proteins. Catalyzes the removal of unsubstituted N-terminal amino acids from various peptides.</text>
</comment>
<comment type="cofactor">
    <cofactor evidence="9">
        <name>Mn(2+)</name>
        <dbReference type="ChEBI" id="CHEBI:29035"/>
    </cofactor>
    <text evidence="9">Binds 2 manganese ions per subunit.</text>
</comment>
<reference evidence="11 12" key="1">
    <citation type="journal article" date="2015" name="J Genomics">
        <title>Whole Genome Sequence of the Soybean Aphid Endosymbiont Buchnera aphidicola and Genetic Differentiation among Biotype-Specific Strains.</title>
        <authorList>
            <person name="Cassone B.J."/>
            <person name="Wenger J.A."/>
            <person name="Michel A.P."/>
        </authorList>
    </citation>
    <scope>NUCLEOTIDE SEQUENCE [LARGE SCALE GENOMIC DNA]</scope>
    <source>
        <strain evidence="11 12">BAg</strain>
    </source>
</reference>
<dbReference type="FunFam" id="3.40.630.10:FF:000004">
    <property type="entry name" value="Probable cytosol aminopeptidase"/>
    <property type="match status" value="1"/>
</dbReference>
<dbReference type="Pfam" id="PF02789">
    <property type="entry name" value="Peptidase_M17_N"/>
    <property type="match status" value="1"/>
</dbReference>
<dbReference type="EC" id="3.4.11.10" evidence="9"/>
<evidence type="ECO:0000259" key="10">
    <source>
        <dbReference type="PROSITE" id="PS00631"/>
    </source>
</evidence>
<evidence type="ECO:0000256" key="9">
    <source>
        <dbReference type="HAMAP-Rule" id="MF_00181"/>
    </source>
</evidence>
<dbReference type="InterPro" id="IPR023042">
    <property type="entry name" value="Peptidase_M17_leu_NH2_pept"/>
</dbReference>